<dbReference type="AlphaFoldDB" id="A0A316VPI1"/>
<reference evidence="17 18" key="1">
    <citation type="journal article" date="2018" name="Mol. Biol. Evol.">
        <title>Broad Genomic Sampling Reveals a Smut Pathogenic Ancestry of the Fungal Clade Ustilaginomycotina.</title>
        <authorList>
            <person name="Kijpornyongpan T."/>
            <person name="Mondo S.J."/>
            <person name="Barry K."/>
            <person name="Sandor L."/>
            <person name="Lee J."/>
            <person name="Lipzen A."/>
            <person name="Pangilinan J."/>
            <person name="LaButti K."/>
            <person name="Hainaut M."/>
            <person name="Henrissat B."/>
            <person name="Grigoriev I.V."/>
            <person name="Spatafora J.W."/>
            <person name="Aime M.C."/>
        </authorList>
    </citation>
    <scope>NUCLEOTIDE SEQUENCE [LARGE SCALE GENOMIC DNA]</scope>
    <source>
        <strain evidence="17 18">MCA 4658</strain>
    </source>
</reference>
<dbReference type="OrthoDB" id="410058at2759"/>
<dbReference type="InterPro" id="IPR012341">
    <property type="entry name" value="6hp_glycosidase-like_sf"/>
</dbReference>
<dbReference type="GeneID" id="37036703"/>
<dbReference type="GO" id="GO:0004573">
    <property type="term" value="F:Glc3Man9GlcNAc2 oligosaccharide glucosidase activity"/>
    <property type="evidence" value="ECO:0007669"/>
    <property type="project" value="UniProtKB-UniRule"/>
</dbReference>
<sequence>MRRLSLMLTSLSLSLLIWASIFSESIASSDHNDTQADSSLWGTYRPGLYFGVRARLPDSPLFAFSWHGLQDYNTFSNTRFEAGQGGDDIQSYGWTHHDGRGYGKEWIVDNKVNVRLQIEWIRVLHGWTARISGEPIDAARPCLVMSYLHISSRTELEATFDEDAANDIGGLPAHPATSQHEPFVTSTHADARIGKWTLGVRESAEVRNQPADAEEPAEQAWSFLGEKVDQTWDTQTMIDRANQDTIRSHLQEVGHENVPPPAHLLALPNELASSTNAVAFARGFQGAFSFDVYFTTNGAEKSLSGKELTAALSASREAYDERFDGVLGLAAKGYDSARVRFAKELTSGLIGGIGYWAGAGVVDRSFKHPWDESTGTGAMDFDELATTEPDPRLTEEMQLFSATPSRSFFPRGFYWDEGFHLAHIGVWDNDLSLEILESWIDLIDDDGWVAREQILGDEARKRVPREFQTQYPLYANPPTLTMALGMYIDRLMAAQQQGQGAAGDVAFDASFGGDASPQQVFGSRSRSSFSERHLNDPDLARSFLARIYPKLRTHYQWFRRTQRGEIEQWDRTARSREAYRWRGRTKTHVLTSGLDDYPRAQTPHSGELHLDLISWMGFFAQTMQKIAKATGEEVDATEYEEHYKGVLENLEDLHWSEKDQLYCDAAVDEGDTSFHVCHRGYVSLFPFLLGLLPTDSPHLKSILDMIEDPAHLWSKAGIRSLSKQDVLFGKDEDYWRSPSWAPMNYLALGALHKKYAALPGPHQMRCGKLYEELRRTFVDNVYQEYKRTGFAWEQYSTHPESEGQGRKNKPFTGWTSLAALMMAEIY</sequence>
<evidence type="ECO:0000256" key="9">
    <source>
        <dbReference type="ARBA" id="ARBA00023180"/>
    </source>
</evidence>
<dbReference type="RefSeq" id="XP_025366646.1">
    <property type="nucleotide sequence ID" value="XM_025514833.1"/>
</dbReference>
<gene>
    <name evidence="17" type="ORF">IE81DRAFT_326491</name>
</gene>
<evidence type="ECO:0000256" key="13">
    <source>
        <dbReference type="SAM" id="MobiDB-lite"/>
    </source>
</evidence>
<evidence type="ECO:0000256" key="3">
    <source>
        <dbReference type="ARBA" id="ARBA00022692"/>
    </source>
</evidence>
<evidence type="ECO:0000259" key="15">
    <source>
        <dbReference type="Pfam" id="PF03200"/>
    </source>
</evidence>
<name>A0A316VPI1_9BASI</name>
<dbReference type="EC" id="3.2.1.106" evidence="11 12"/>
<dbReference type="InterPro" id="IPR004888">
    <property type="entry name" value="Glycoside_hydrolase_63"/>
</dbReference>
<evidence type="ECO:0000256" key="6">
    <source>
        <dbReference type="ARBA" id="ARBA00022968"/>
    </source>
</evidence>
<evidence type="ECO:0000256" key="14">
    <source>
        <dbReference type="SAM" id="SignalP"/>
    </source>
</evidence>
<dbReference type="Proteomes" id="UP000245783">
    <property type="component" value="Unassembled WGS sequence"/>
</dbReference>
<keyword evidence="7" id="KW-1133">Transmembrane helix</keyword>
<dbReference type="InterPro" id="IPR038518">
    <property type="entry name" value="Glyco_hydro_63N_sf"/>
</dbReference>
<feature type="domain" description="Glycosyl hydrolase family 63 C-terminal" evidence="15">
    <location>
        <begin position="304"/>
        <end position="824"/>
    </location>
</feature>
<dbReference type="Pfam" id="PF16923">
    <property type="entry name" value="Glyco_hydro_63N"/>
    <property type="match status" value="1"/>
</dbReference>
<protein>
    <recommendedName>
        <fullName evidence="11 12">Mannosyl-oligosaccharide glucosidase</fullName>
        <ecNumber evidence="11 12">3.2.1.106</ecNumber>
    </recommendedName>
</protein>
<evidence type="ECO:0000313" key="18">
    <source>
        <dbReference type="Proteomes" id="UP000245783"/>
    </source>
</evidence>
<keyword evidence="8" id="KW-0472">Membrane</keyword>
<feature type="compositionally biased region" description="Polar residues" evidence="13">
    <location>
        <begin position="176"/>
        <end position="186"/>
    </location>
</feature>
<evidence type="ECO:0000256" key="10">
    <source>
        <dbReference type="ARBA" id="ARBA00023295"/>
    </source>
</evidence>
<evidence type="ECO:0000256" key="4">
    <source>
        <dbReference type="ARBA" id="ARBA00022801"/>
    </source>
</evidence>
<dbReference type="GO" id="GO:0009311">
    <property type="term" value="P:oligosaccharide metabolic process"/>
    <property type="evidence" value="ECO:0007669"/>
    <property type="project" value="UniProtKB-UniRule"/>
</dbReference>
<evidence type="ECO:0000256" key="1">
    <source>
        <dbReference type="ARBA" id="ARBA00004648"/>
    </source>
</evidence>
<dbReference type="Gene3D" id="2.70.98.110">
    <property type="entry name" value="Glycosyl hydrolase family 63, N-terminal domain"/>
    <property type="match status" value="1"/>
</dbReference>
<dbReference type="FunCoup" id="A0A316VPI1">
    <property type="interactions" value="373"/>
</dbReference>
<evidence type="ECO:0000259" key="16">
    <source>
        <dbReference type="Pfam" id="PF16923"/>
    </source>
</evidence>
<evidence type="ECO:0000256" key="11">
    <source>
        <dbReference type="ARBA" id="ARBA00038888"/>
    </source>
</evidence>
<feature type="signal peptide" evidence="14">
    <location>
        <begin position="1"/>
        <end position="19"/>
    </location>
</feature>
<dbReference type="GO" id="GO:0005789">
    <property type="term" value="C:endoplasmic reticulum membrane"/>
    <property type="evidence" value="ECO:0007669"/>
    <property type="project" value="UniProtKB-SubCell"/>
</dbReference>
<keyword evidence="4 12" id="KW-0378">Hydrolase</keyword>
<proteinExistence type="inferred from homology"/>
<keyword evidence="3" id="KW-0812">Transmembrane</keyword>
<accession>A0A316VPI1</accession>
<dbReference type="STRING" id="1522189.A0A316VPI1"/>
<evidence type="ECO:0000256" key="12">
    <source>
        <dbReference type="RuleBase" id="RU368089"/>
    </source>
</evidence>
<keyword evidence="10 12" id="KW-0326">Glycosidase</keyword>
<dbReference type="EMBL" id="KZ819464">
    <property type="protein sequence ID" value="PWN39486.1"/>
    <property type="molecule type" value="Genomic_DNA"/>
</dbReference>
<dbReference type="InterPro" id="IPR031631">
    <property type="entry name" value="Glyco_hydro_63N"/>
</dbReference>
<comment type="subcellular location">
    <subcellularLocation>
        <location evidence="1 12">Endoplasmic reticulum membrane</location>
        <topology evidence="1 12">Single-pass type II membrane protein</topology>
    </subcellularLocation>
</comment>
<organism evidence="17 18">
    <name type="scientific">Ceraceosorus guamensis</name>
    <dbReference type="NCBI Taxonomy" id="1522189"/>
    <lineage>
        <taxon>Eukaryota</taxon>
        <taxon>Fungi</taxon>
        <taxon>Dikarya</taxon>
        <taxon>Basidiomycota</taxon>
        <taxon>Ustilaginomycotina</taxon>
        <taxon>Exobasidiomycetes</taxon>
        <taxon>Ceraceosorales</taxon>
        <taxon>Ceraceosoraceae</taxon>
        <taxon>Ceraceosorus</taxon>
    </lineage>
</organism>
<dbReference type="SUPFAM" id="SSF48208">
    <property type="entry name" value="Six-hairpin glycosidases"/>
    <property type="match status" value="1"/>
</dbReference>
<evidence type="ECO:0000256" key="8">
    <source>
        <dbReference type="ARBA" id="ARBA00023136"/>
    </source>
</evidence>
<dbReference type="GO" id="GO:0006487">
    <property type="term" value="P:protein N-linked glycosylation"/>
    <property type="evidence" value="ECO:0007669"/>
    <property type="project" value="UniProtKB-UniRule"/>
</dbReference>
<feature type="chain" id="PRO_5016323233" description="Mannosyl-oligosaccharide glucosidase" evidence="14">
    <location>
        <begin position="20"/>
        <end position="826"/>
    </location>
</feature>
<dbReference type="InParanoid" id="A0A316VPI1"/>
<evidence type="ECO:0000256" key="5">
    <source>
        <dbReference type="ARBA" id="ARBA00022824"/>
    </source>
</evidence>
<comment type="similarity">
    <text evidence="2 12">Belongs to the glycosyl hydrolase 63 family.</text>
</comment>
<comment type="catalytic activity">
    <reaction evidence="12">
        <text>N(4)-(alpha-D-Glc-(1-&gt;2)-alpha-D-Glc-(1-&gt;3)-alpha-D-Glc-(1-&gt;3)-alpha-D-Man-(1-&gt;2)-alpha-D-Man-(1-&gt;2)-alpha-D-Man-(1-&gt;3)-[alpha-D-Man-(1-&gt;2)-alpha-D-Man-(1-&gt;3)-[alpha-D-Man-(1-&gt;2)-alpha-D-Man-(1-&gt;6)]-alpha-D-Man-(1-&gt;6)]-beta-D-Man-(1-&gt;4)-beta-D-GlcNAc-(1-&gt;4)-beta-D-GlcNAc)-L-asparaginyl-[protein] + H2O = N(4)-(alpha-D-Glc-(1-&gt;3)-alpha-D-Glc-(1-&gt;3)-alpha-D-Man-(1-&gt;2)-alpha-D-Man-(1-&gt;2)-alpha-D-Man-(1-&gt;3)-[alpha-D-Man-(1-&gt;2)-alpha-D-Man-(1-&gt;3)-[alpha-D-Man-(1-&gt;2)-alpha-D-Man-(1-&gt;6)]-alpha-D-Man-(1-&gt;6)]-beta-D-Man-(1-&gt;4)-beta-D-GlcNAc-(1-&gt;4)-beta-D-GlcNAc)-L-asparaginyl-[protein] + beta-D-glucose</text>
        <dbReference type="Rhea" id="RHEA:55988"/>
        <dbReference type="Rhea" id="RHEA-COMP:12806"/>
        <dbReference type="Rhea" id="RHEA-COMP:14355"/>
        <dbReference type="ChEBI" id="CHEBI:15377"/>
        <dbReference type="ChEBI" id="CHEBI:15903"/>
        <dbReference type="ChEBI" id="CHEBI:59082"/>
        <dbReference type="ChEBI" id="CHEBI:132537"/>
        <dbReference type="EC" id="3.2.1.106"/>
    </reaction>
</comment>
<dbReference type="PANTHER" id="PTHR10412">
    <property type="entry name" value="MANNOSYL-OLIGOSACCHARIDE GLUCOSIDASE"/>
    <property type="match status" value="1"/>
</dbReference>
<feature type="domain" description="Glycosyl hydrolase family 63 N-terminal" evidence="16">
    <location>
        <begin position="40"/>
        <end position="263"/>
    </location>
</feature>
<dbReference type="InterPro" id="IPR008928">
    <property type="entry name" value="6-hairpin_glycosidase_sf"/>
</dbReference>
<keyword evidence="9" id="KW-0325">Glycoprotein</keyword>
<keyword evidence="6" id="KW-0735">Signal-anchor</keyword>
<keyword evidence="14" id="KW-0732">Signal</keyword>
<feature type="region of interest" description="Disordered" evidence="13">
    <location>
        <begin position="167"/>
        <end position="186"/>
    </location>
</feature>
<evidence type="ECO:0000256" key="7">
    <source>
        <dbReference type="ARBA" id="ARBA00022989"/>
    </source>
</evidence>
<evidence type="ECO:0000313" key="17">
    <source>
        <dbReference type="EMBL" id="PWN39486.1"/>
    </source>
</evidence>
<dbReference type="Pfam" id="PF03200">
    <property type="entry name" value="Glyco_hydro_63"/>
    <property type="match status" value="1"/>
</dbReference>
<dbReference type="InterPro" id="IPR031335">
    <property type="entry name" value="Glyco_hydro_63_C"/>
</dbReference>
<evidence type="ECO:0000256" key="2">
    <source>
        <dbReference type="ARBA" id="ARBA00010833"/>
    </source>
</evidence>
<dbReference type="PANTHER" id="PTHR10412:SF11">
    <property type="entry name" value="MANNOSYL-OLIGOSACCHARIDE GLUCOSIDASE"/>
    <property type="match status" value="1"/>
</dbReference>
<comment type="function">
    <text evidence="12">Cleaves the distal alpha 1,2-linked glucose residue from the Glc(3)Man(9)GlcNAc(2) oligosaccharide precursor.</text>
</comment>
<keyword evidence="18" id="KW-1185">Reference proteome</keyword>
<keyword evidence="5 12" id="KW-0256">Endoplasmic reticulum</keyword>
<dbReference type="Gene3D" id="1.50.10.10">
    <property type="match status" value="1"/>
</dbReference>